<gene>
    <name evidence="3" type="ORF">M9Y10_039036</name>
</gene>
<dbReference type="EMBL" id="JAPFFF010000006">
    <property type="protein sequence ID" value="KAK8887976.1"/>
    <property type="molecule type" value="Genomic_DNA"/>
</dbReference>
<evidence type="ECO:0000313" key="3">
    <source>
        <dbReference type="EMBL" id="KAK8887976.1"/>
    </source>
</evidence>
<accession>A0ABR2KB44</accession>
<dbReference type="InterPro" id="IPR028889">
    <property type="entry name" value="USP"/>
</dbReference>
<comment type="caution">
    <text evidence="3">The sequence shown here is derived from an EMBL/GenBank/DDBJ whole genome shotgun (WGS) entry which is preliminary data.</text>
</comment>
<evidence type="ECO:0000313" key="4">
    <source>
        <dbReference type="Proteomes" id="UP001470230"/>
    </source>
</evidence>
<dbReference type="PROSITE" id="PS50235">
    <property type="entry name" value="USP_3"/>
    <property type="match status" value="1"/>
</dbReference>
<evidence type="ECO:0000259" key="2">
    <source>
        <dbReference type="PROSITE" id="PS50235"/>
    </source>
</evidence>
<evidence type="ECO:0000256" key="1">
    <source>
        <dbReference type="SAM" id="MobiDB-lite"/>
    </source>
</evidence>
<dbReference type="Gene3D" id="3.90.70.10">
    <property type="entry name" value="Cysteine proteinases"/>
    <property type="match status" value="1"/>
</dbReference>
<dbReference type="CDD" id="cd02257">
    <property type="entry name" value="Peptidase_C19"/>
    <property type="match status" value="1"/>
</dbReference>
<organism evidence="3 4">
    <name type="scientific">Tritrichomonas musculus</name>
    <dbReference type="NCBI Taxonomy" id="1915356"/>
    <lineage>
        <taxon>Eukaryota</taxon>
        <taxon>Metamonada</taxon>
        <taxon>Parabasalia</taxon>
        <taxon>Tritrichomonadida</taxon>
        <taxon>Tritrichomonadidae</taxon>
        <taxon>Tritrichomonas</taxon>
    </lineage>
</organism>
<dbReference type="SUPFAM" id="SSF54001">
    <property type="entry name" value="Cysteine proteinases"/>
    <property type="match status" value="1"/>
</dbReference>
<dbReference type="InterPro" id="IPR001394">
    <property type="entry name" value="Peptidase_C19_UCH"/>
</dbReference>
<keyword evidence="4" id="KW-1185">Reference proteome</keyword>
<dbReference type="InterPro" id="IPR038765">
    <property type="entry name" value="Papain-like_cys_pep_sf"/>
</dbReference>
<sequence>MNYDPYSDFLSWAKISHQAIKTKSTCIDYLEQFTNLLKSYFKNSHKLPKPIEQYTKQFEKEVVSNVISNVILINDGNDIFVTNLTTFLKEINKLFFEDILKGNSQHIETFLLIFNSSNKLYAHGMTPYSKSSTFSDVSSNFLKENPFQKLAKKISETPNFLLFHVLYSLFENLKSSVNQNDIENTFHQTINFFISLLQSIKSDTLNTINPKIINSVLKYVFKHTSQETNCNLLWEKCADFLQFELKSGDSEHQTMAGKSILQMATFSDLYRNQVLERINNMNLIALLISNENYDEKLIGYFTSIISQFLTVCMPRKSEILQIYDIITDNKNSKLKPLFFFFIKNLPAEISVDLFSTIFDTRPTTIKQVEILSLCVSELLILNFMVGNKIINHFMVLIENDETAEISIVFFQKILPLMLPKEIIASIVEIANRKFEEPVIKDTSIYFMKTIITVPNRLTMKFTFQLFNSIVRAIELHENQAETCFDMIISALTIYQKSVLSTEQLRKLLPIINRNQWWEKLGTIFLKRSSLFFTLNGLNEFENEINKFNFEKASPQFTLFLLSFISHLCVYQRVYSLATGNYISVRNIPDLHLIIRIILKTPDHQSFVYVMNYYILIWNHLEKVSAREVTLHFLQCFMPYINPSSPKEKEVTGEVKNRIFQLMSKLIEVLEKSVSIEDFGLVRHRKSEISEVYITAVIQNMKPLKFSVKENHTHDDILKKTAFLLCLSLESIKFKEFVDPYQQVKLTNVRTFEFEIVKEKKMELKLQDIPTQIFVDNGIDEILLSYLEHDNSTFACDLLDKLPTNRKLMKKLSNTDNVDPNFILSHSDMKFYFRYTIESLLEVIQQNSDDCSSYQKYGILILKELINGKIEGEEVLPALEIVTMSNPDLSNDEIKETLIFLLTNDKIGFTPLFDKIANKYPKQICKFFIFEKSIKNECIYAAPLEYLRIICSLFESYDRDVVFHYLIELVTHLYMFHDSIDPILSLYDKIVSNEEEALLLIDKINSNICNVKQKQYPDLCLSMIKFLDRFPSLEKNVSQLIPYVIDNLYSADDTCKLLNFLVRLKKSSSAEICKKLEVHCNFYKYSTEENKRSYFTGLQNDTNRDLNYLSSILQQLFFLQSFKSLVISEKVDFDWYDSFRKLFCILQFSTLPFYPMSELYISMNLEDMSNPSRFYDLIISRLPIEFTSLFEGSMLDLQQDLTNQAISTTQIKFQKILLNAKEMYSIDDSLSHFFQEEKVPSKQAVHHYTMNEFPEVLVLLLKIFVYDNFEDLLSKVGTKMIVSDTLQLPNQSNQSNVPVYNLHGVIYHKGRIKGGKYISQIIHNGHSYLFDNSIVSDFERTEDMSPFLLFYVKQGSEEVDKEIEIPDDYKDFIHEINENYQRNQILFSENFRSFVLNFNDALLITRYLINIYCHSKFDPNLIENFLNKELINVVDALNYYQSNIDIINVLKDKQMKKMILYLAKVLIKNAHQNDENEAIDSFFMSCIENIESCSLYELMIYYLTLTDKQSEITAKWGEKVALIIVNSKPNFSILFQILSILKYREYQYFFADEVISNIYSDNISSSRFVKYLKSIDADVKSIIELTPSEFCSNLLISSIINDFMDVNIELLKSGTIEKKYYLQTFLNGLDNKIEGLRESVVNHFSFYLDFLPIPEGKFAEALVYYLFPNVVNPIDRDNLKKRMKFNLKKKSPTFQEEYDEDDSEKVEEEEEEEWEEEEINQEKVEDKKVEKVSDDDDKLLMNNLFQLIVKFMMNLNNDQPIYYILRVIEWMVDVADCLNNDLINACLQIMNKKIESEMIVRKSEIILILKIMKTFPHTFFASNFNKIIQFTLPTSKSSIFSHFFYTTSDFLREDSNKSILNEFIESSAFCDSFRVFLKKSGMNDLDIFIDNAKKISNLNLSQIMEKSFLHHLTIQKVICYLSFASEIDKKMTNHLIRFYFKKCSPFKDKYAPLFGHFTHSISQIMKPELSRTSMYLKNSEAVFSLFENEDNKVFRKEMERIIVTMSNFDSSVRIKFVELIMNCNSKKSRQLQLYLYSTFFYICEDSHLINHNLEMLANFIDNCKQKEVTLILNSINSMLSKRLKYSKSGDDSQHVANGIEIEKIYDILIILIDFFDWIEEVASCFEFVVSILPPKHVLSLVDALLDVVEEKDDEYDTENADKELNRNDQPFSKKISNEVLIDVIKKGVSFIKARSDLRDDIIVLFRESGYLDNWPPELDEYSKYYY</sequence>
<reference evidence="3 4" key="1">
    <citation type="submission" date="2024-04" db="EMBL/GenBank/DDBJ databases">
        <title>Tritrichomonas musculus Genome.</title>
        <authorList>
            <person name="Alves-Ferreira E."/>
            <person name="Grigg M."/>
            <person name="Lorenzi H."/>
            <person name="Galac M."/>
        </authorList>
    </citation>
    <scope>NUCLEOTIDE SEQUENCE [LARGE SCALE GENOMIC DNA]</scope>
    <source>
        <strain evidence="3 4">EAF2021</strain>
    </source>
</reference>
<feature type="compositionally biased region" description="Acidic residues" evidence="1">
    <location>
        <begin position="1695"/>
        <end position="1718"/>
    </location>
</feature>
<proteinExistence type="predicted"/>
<feature type="domain" description="USP" evidence="2">
    <location>
        <begin position="1095"/>
        <end position="1353"/>
    </location>
</feature>
<dbReference type="Proteomes" id="UP001470230">
    <property type="component" value="Unassembled WGS sequence"/>
</dbReference>
<dbReference type="Pfam" id="PF00443">
    <property type="entry name" value="UCH"/>
    <property type="match status" value="1"/>
</dbReference>
<feature type="region of interest" description="Disordered" evidence="1">
    <location>
        <begin position="1693"/>
        <end position="1719"/>
    </location>
</feature>
<protein>
    <recommendedName>
        <fullName evidence="2">USP domain-containing protein</fullName>
    </recommendedName>
</protein>
<name>A0ABR2KB44_9EUKA</name>